<comment type="similarity">
    <text evidence="9">Belongs to the methyl-accepting chemotaxis (MCP) protein family.</text>
</comment>
<dbReference type="Pfam" id="PF02743">
    <property type="entry name" value="dCache_1"/>
    <property type="match status" value="1"/>
</dbReference>
<dbReference type="PROSITE" id="PS50111">
    <property type="entry name" value="CHEMOTAXIS_TRANSDUC_2"/>
    <property type="match status" value="1"/>
</dbReference>
<evidence type="ECO:0000313" key="15">
    <source>
        <dbReference type="Proteomes" id="UP000092578"/>
    </source>
</evidence>
<dbReference type="Gene3D" id="3.30.450.20">
    <property type="entry name" value="PAS domain"/>
    <property type="match status" value="2"/>
</dbReference>
<evidence type="ECO:0008006" key="16">
    <source>
        <dbReference type="Google" id="ProtNLM"/>
    </source>
</evidence>
<dbReference type="GO" id="GO:0007165">
    <property type="term" value="P:signal transduction"/>
    <property type="evidence" value="ECO:0007669"/>
    <property type="project" value="UniProtKB-KW"/>
</dbReference>
<keyword evidence="7 11" id="KW-0472">Membrane</keyword>
<protein>
    <recommendedName>
        <fullName evidence="16">Chemotaxis protein</fullName>
    </recommendedName>
</protein>
<evidence type="ECO:0000256" key="3">
    <source>
        <dbReference type="ARBA" id="ARBA00022481"/>
    </source>
</evidence>
<dbReference type="CDD" id="cd12913">
    <property type="entry name" value="PDC1_MCP_like"/>
    <property type="match status" value="1"/>
</dbReference>
<evidence type="ECO:0000256" key="6">
    <source>
        <dbReference type="ARBA" id="ARBA00022989"/>
    </source>
</evidence>
<evidence type="ECO:0000256" key="5">
    <source>
        <dbReference type="ARBA" id="ARBA00022692"/>
    </source>
</evidence>
<organism evidence="14 15">
    <name type="scientific">Pseudobacillus wudalianchiensis</name>
    <dbReference type="NCBI Taxonomy" id="1743143"/>
    <lineage>
        <taxon>Bacteria</taxon>
        <taxon>Bacillati</taxon>
        <taxon>Bacillota</taxon>
        <taxon>Bacilli</taxon>
        <taxon>Bacillales</taxon>
        <taxon>Bacillaceae</taxon>
        <taxon>Pseudobacillus</taxon>
    </lineage>
</organism>
<feature type="transmembrane region" description="Helical" evidence="11">
    <location>
        <begin position="6"/>
        <end position="27"/>
    </location>
</feature>
<dbReference type="SMART" id="SM00304">
    <property type="entry name" value="HAMP"/>
    <property type="match status" value="1"/>
</dbReference>
<keyword evidence="4" id="KW-0145">Chemotaxis</keyword>
<dbReference type="CDD" id="cd11386">
    <property type="entry name" value="MCP_signal"/>
    <property type="match status" value="1"/>
</dbReference>
<dbReference type="CDD" id="cd12912">
    <property type="entry name" value="PDC2_MCP_like"/>
    <property type="match status" value="1"/>
</dbReference>
<dbReference type="Pfam" id="PF00015">
    <property type="entry name" value="MCPsignal"/>
    <property type="match status" value="1"/>
</dbReference>
<gene>
    <name evidence="14" type="ORF">A8F95_18065</name>
</gene>
<dbReference type="EMBL" id="MAYT01000002">
    <property type="protein sequence ID" value="OCA92060.1"/>
    <property type="molecule type" value="Genomic_DNA"/>
</dbReference>
<evidence type="ECO:0000313" key="14">
    <source>
        <dbReference type="EMBL" id="OCA92060.1"/>
    </source>
</evidence>
<dbReference type="RefSeq" id="WP_065409479.1">
    <property type="nucleotide sequence ID" value="NZ_MAYT01000002.1"/>
</dbReference>
<keyword evidence="15" id="KW-1185">Reference proteome</keyword>
<dbReference type="Proteomes" id="UP000092578">
    <property type="component" value="Unassembled WGS sequence"/>
</dbReference>
<name>A0A1B9B7H4_9BACI</name>
<evidence type="ECO:0000256" key="10">
    <source>
        <dbReference type="PROSITE-ProRule" id="PRU00284"/>
    </source>
</evidence>
<evidence type="ECO:0000256" key="4">
    <source>
        <dbReference type="ARBA" id="ARBA00022500"/>
    </source>
</evidence>
<dbReference type="AlphaFoldDB" id="A0A1B9B7H4"/>
<dbReference type="Pfam" id="PF00672">
    <property type="entry name" value="HAMP"/>
    <property type="match status" value="1"/>
</dbReference>
<dbReference type="GO" id="GO:0006935">
    <property type="term" value="P:chemotaxis"/>
    <property type="evidence" value="ECO:0007669"/>
    <property type="project" value="UniProtKB-KW"/>
</dbReference>
<dbReference type="PANTHER" id="PTHR32089">
    <property type="entry name" value="METHYL-ACCEPTING CHEMOTAXIS PROTEIN MCPB"/>
    <property type="match status" value="1"/>
</dbReference>
<keyword evidence="8 10" id="KW-0807">Transducer</keyword>
<evidence type="ECO:0000259" key="13">
    <source>
        <dbReference type="PROSITE" id="PS50885"/>
    </source>
</evidence>
<dbReference type="InterPro" id="IPR003660">
    <property type="entry name" value="HAMP_dom"/>
</dbReference>
<feature type="domain" description="Methyl-accepting transducer" evidence="12">
    <location>
        <begin position="378"/>
        <end position="628"/>
    </location>
</feature>
<dbReference type="InterPro" id="IPR004089">
    <property type="entry name" value="MCPsignal_dom"/>
</dbReference>
<comment type="subcellular location">
    <subcellularLocation>
        <location evidence="1">Cell membrane</location>
        <topology evidence="1">Multi-pass membrane protein</topology>
    </subcellularLocation>
</comment>
<dbReference type="InterPro" id="IPR033479">
    <property type="entry name" value="dCache_1"/>
</dbReference>
<sequence>MKSIKTKLMVPLIVLLTLSFAFIVFFIGNKIEKQTKKEVVNQSEGMVKQMSDYVYLFLEQHKESVDLVARDPMLINFGESLLKTDEKKGRAALIDMFERYLQEHKNVTSIYYSMDKGTMDGYPDTPMPADYDPRQRDWYQNAMESDGEAIWSEPYLEEDSGRYMVTVSEPLIVGNRKIGVLAADIVLGVMADKMSEMHINHNGVPIIISKEGLGIVHPTDQGKDLTKYSYMKSVLASDQKQGTVSYKEKGKERLFVYNTVKGIGWKVGTDYDQQDLLGLSKSIKAALTVTGMIILLLMITGVLYILNQVIKPIHILGNSAREVAKGDLSVQVPVVSKDEVGELAKAFNEMITSTREIISIVNQSADNVTVAAESLSAVSEETNASSEQIAAAINDIAKGAAKSSEESSEATERSHHLGDQINRIAHQAEEMHEAARQTESVQKAGLQQVQLLGSSNAETKLYIDEMEGVIHALESKIKSIEIIMQTITDISSQTNLLALNASIEAARAGEHGKGFAVVAEEVRKLAEQSAQATDQVKATINDIQEGSGQAVEQMVKTRTNFDGQTAAVEATEAIFRELSTLVEKMETSVSAINGEITEAATAKDEVLQVMEEIAASAQQSASASEEISASSDEQLRAIQSVATSSERLIELSVELKRAVNRFKLSS</sequence>
<feature type="domain" description="HAMP" evidence="13">
    <location>
        <begin position="307"/>
        <end position="359"/>
    </location>
</feature>
<evidence type="ECO:0000259" key="12">
    <source>
        <dbReference type="PROSITE" id="PS50111"/>
    </source>
</evidence>
<evidence type="ECO:0000256" key="7">
    <source>
        <dbReference type="ARBA" id="ARBA00023136"/>
    </source>
</evidence>
<dbReference type="PROSITE" id="PS50885">
    <property type="entry name" value="HAMP"/>
    <property type="match status" value="1"/>
</dbReference>
<dbReference type="Gene3D" id="1.10.287.950">
    <property type="entry name" value="Methyl-accepting chemotaxis protein"/>
    <property type="match status" value="1"/>
</dbReference>
<dbReference type="GO" id="GO:0005886">
    <property type="term" value="C:plasma membrane"/>
    <property type="evidence" value="ECO:0007669"/>
    <property type="project" value="UniProtKB-SubCell"/>
</dbReference>
<evidence type="ECO:0000256" key="9">
    <source>
        <dbReference type="ARBA" id="ARBA00029447"/>
    </source>
</evidence>
<keyword evidence="3" id="KW-0488">Methylation</keyword>
<comment type="caution">
    <text evidence="14">The sequence shown here is derived from an EMBL/GenBank/DDBJ whole genome shotgun (WGS) entry which is preliminary data.</text>
</comment>
<keyword evidence="2" id="KW-1003">Cell membrane</keyword>
<dbReference type="SMART" id="SM00283">
    <property type="entry name" value="MA"/>
    <property type="match status" value="1"/>
</dbReference>
<evidence type="ECO:0000256" key="8">
    <source>
        <dbReference type="ARBA" id="ARBA00023224"/>
    </source>
</evidence>
<dbReference type="InterPro" id="IPR029151">
    <property type="entry name" value="Sensor-like_sf"/>
</dbReference>
<reference evidence="15" key="1">
    <citation type="submission" date="2016-05" db="EMBL/GenBank/DDBJ databases">
        <authorList>
            <person name="Liu B."/>
            <person name="Wang J."/>
            <person name="Zhu Y."/>
            <person name="Liu G."/>
            <person name="Chen Q."/>
            <person name="Chen Z."/>
            <person name="Lan J."/>
            <person name="Che J."/>
            <person name="Ge C."/>
            <person name="Shi H."/>
            <person name="Pan Z."/>
            <person name="Liu X."/>
        </authorList>
    </citation>
    <scope>NUCLEOTIDE SEQUENCE [LARGE SCALE GENOMIC DNA]</scope>
    <source>
        <strain evidence="15">FJAT-27215</strain>
    </source>
</reference>
<evidence type="ECO:0000256" key="11">
    <source>
        <dbReference type="SAM" id="Phobius"/>
    </source>
</evidence>
<evidence type="ECO:0000256" key="1">
    <source>
        <dbReference type="ARBA" id="ARBA00004651"/>
    </source>
</evidence>
<evidence type="ECO:0000256" key="2">
    <source>
        <dbReference type="ARBA" id="ARBA00022475"/>
    </source>
</evidence>
<dbReference type="SUPFAM" id="SSF103190">
    <property type="entry name" value="Sensory domain-like"/>
    <property type="match status" value="1"/>
</dbReference>
<feature type="transmembrane region" description="Helical" evidence="11">
    <location>
        <begin position="285"/>
        <end position="306"/>
    </location>
</feature>
<dbReference type="SUPFAM" id="SSF58104">
    <property type="entry name" value="Methyl-accepting chemotaxis protein (MCP) signaling domain"/>
    <property type="match status" value="1"/>
</dbReference>
<keyword evidence="6 11" id="KW-1133">Transmembrane helix</keyword>
<dbReference type="PANTHER" id="PTHR32089:SF114">
    <property type="entry name" value="METHYL-ACCEPTING CHEMOTAXIS PROTEIN MCPB"/>
    <property type="match status" value="1"/>
</dbReference>
<accession>A0A1B9B7H4</accession>
<proteinExistence type="inferred from homology"/>
<keyword evidence="5 11" id="KW-0812">Transmembrane</keyword>
<dbReference type="CDD" id="cd06225">
    <property type="entry name" value="HAMP"/>
    <property type="match status" value="1"/>
</dbReference>